<dbReference type="InterPro" id="IPR002305">
    <property type="entry name" value="aa-tRNA-synth_Ic"/>
</dbReference>
<feature type="binding site" evidence="8">
    <location>
        <position position="135"/>
    </location>
    <ligand>
        <name>L-tryptophan</name>
        <dbReference type="ChEBI" id="CHEBI:57912"/>
    </ligand>
</feature>
<evidence type="ECO:0000256" key="9">
    <source>
        <dbReference type="RuleBase" id="RU363036"/>
    </source>
</evidence>
<dbReference type="PANTHER" id="PTHR43766:SF1">
    <property type="entry name" value="TRYPTOPHAN--TRNA LIGASE, MITOCHONDRIAL"/>
    <property type="match status" value="1"/>
</dbReference>
<dbReference type="EC" id="6.1.1.2" evidence="8"/>
<proteinExistence type="inferred from homology"/>
<comment type="catalytic activity">
    <reaction evidence="7 8">
        <text>tRNA(Trp) + L-tryptophan + ATP = L-tryptophyl-tRNA(Trp) + AMP + diphosphate + H(+)</text>
        <dbReference type="Rhea" id="RHEA:24080"/>
        <dbReference type="Rhea" id="RHEA-COMP:9671"/>
        <dbReference type="Rhea" id="RHEA-COMP:9705"/>
        <dbReference type="ChEBI" id="CHEBI:15378"/>
        <dbReference type="ChEBI" id="CHEBI:30616"/>
        <dbReference type="ChEBI" id="CHEBI:33019"/>
        <dbReference type="ChEBI" id="CHEBI:57912"/>
        <dbReference type="ChEBI" id="CHEBI:78442"/>
        <dbReference type="ChEBI" id="CHEBI:78535"/>
        <dbReference type="ChEBI" id="CHEBI:456215"/>
        <dbReference type="EC" id="6.1.1.2"/>
    </reaction>
</comment>
<dbReference type="GO" id="GO:0004830">
    <property type="term" value="F:tryptophan-tRNA ligase activity"/>
    <property type="evidence" value="ECO:0007669"/>
    <property type="project" value="UniProtKB-UniRule"/>
</dbReference>
<accession>A0A9E7DKT9</accession>
<keyword evidence="4 8" id="KW-0067">ATP-binding</keyword>
<dbReference type="KEGG" id="fms:M1R53_03505"/>
<dbReference type="CDD" id="cd00806">
    <property type="entry name" value="TrpRS_core"/>
    <property type="match status" value="1"/>
</dbReference>
<name>A0A9E7DKT9_9FIRM</name>
<dbReference type="NCBIfam" id="TIGR00233">
    <property type="entry name" value="trpS"/>
    <property type="match status" value="1"/>
</dbReference>
<dbReference type="Gene3D" id="3.40.50.620">
    <property type="entry name" value="HUPs"/>
    <property type="match status" value="1"/>
</dbReference>
<protein>
    <recommendedName>
        <fullName evidence="8">Tryptophan--tRNA ligase</fullName>
        <ecNumber evidence="8">6.1.1.2</ecNumber>
    </recommendedName>
    <alternativeName>
        <fullName evidence="8">Tryptophanyl-tRNA synthetase</fullName>
        <shortName evidence="8">TrpRS</shortName>
    </alternativeName>
</protein>
<keyword evidence="11" id="KW-1185">Reference proteome</keyword>
<comment type="function">
    <text evidence="8">Catalyzes the attachment of tryptophan to tRNA(Trp).</text>
</comment>
<evidence type="ECO:0000313" key="11">
    <source>
        <dbReference type="Proteomes" id="UP000831151"/>
    </source>
</evidence>
<dbReference type="PRINTS" id="PR01039">
    <property type="entry name" value="TRNASYNTHTRP"/>
</dbReference>
<dbReference type="PROSITE" id="PS00178">
    <property type="entry name" value="AA_TRNA_LIGASE_I"/>
    <property type="match status" value="1"/>
</dbReference>
<dbReference type="GO" id="GO:0005829">
    <property type="term" value="C:cytosol"/>
    <property type="evidence" value="ECO:0007669"/>
    <property type="project" value="TreeGrafter"/>
</dbReference>
<evidence type="ECO:0000256" key="3">
    <source>
        <dbReference type="ARBA" id="ARBA00022741"/>
    </source>
</evidence>
<dbReference type="RefSeq" id="WP_019214748.1">
    <property type="nucleotide sequence ID" value="NZ_CP096649.1"/>
</dbReference>
<dbReference type="InterPro" id="IPR024109">
    <property type="entry name" value="Trp-tRNA-ligase_bac-type"/>
</dbReference>
<dbReference type="InterPro" id="IPR001412">
    <property type="entry name" value="aa-tRNA-synth_I_CS"/>
</dbReference>
<keyword evidence="6 8" id="KW-0030">Aminoacyl-tRNA synthetase</keyword>
<evidence type="ECO:0000256" key="4">
    <source>
        <dbReference type="ARBA" id="ARBA00022840"/>
    </source>
</evidence>
<feature type="short sequence motif" description="'HIGH' region" evidence="8">
    <location>
        <begin position="12"/>
        <end position="20"/>
    </location>
</feature>
<keyword evidence="8" id="KW-0963">Cytoplasm</keyword>
<feature type="binding site" evidence="8">
    <location>
        <begin position="11"/>
        <end position="13"/>
    </location>
    <ligand>
        <name>ATP</name>
        <dbReference type="ChEBI" id="CHEBI:30616"/>
    </ligand>
</feature>
<feature type="binding site" evidence="8">
    <location>
        <begin position="147"/>
        <end position="149"/>
    </location>
    <ligand>
        <name>ATP</name>
        <dbReference type="ChEBI" id="CHEBI:30616"/>
    </ligand>
</feature>
<reference evidence="10" key="1">
    <citation type="submission" date="2022-04" db="EMBL/GenBank/DDBJ databases">
        <title>Complete genome sequences of Ezakiella coagulans and Fenollaria massiliensis.</title>
        <authorList>
            <person name="France M.T."/>
            <person name="Clifford J."/>
            <person name="Narina S."/>
            <person name="Rutt L."/>
            <person name="Ravel J."/>
        </authorList>
    </citation>
    <scope>NUCLEOTIDE SEQUENCE</scope>
    <source>
        <strain evidence="10">C0061C2</strain>
    </source>
</reference>
<dbReference type="SUPFAM" id="SSF52374">
    <property type="entry name" value="Nucleotidylyl transferase"/>
    <property type="match status" value="1"/>
</dbReference>
<comment type="subunit">
    <text evidence="8">Homodimer.</text>
</comment>
<dbReference type="EMBL" id="CP096649">
    <property type="protein sequence ID" value="UQK59721.1"/>
    <property type="molecule type" value="Genomic_DNA"/>
</dbReference>
<dbReference type="AlphaFoldDB" id="A0A9E7DKT9"/>
<feature type="short sequence motif" description="'KMSKS' region" evidence="8">
    <location>
        <begin position="195"/>
        <end position="199"/>
    </location>
</feature>
<dbReference type="InterPro" id="IPR002306">
    <property type="entry name" value="Trp-tRNA-ligase"/>
</dbReference>
<dbReference type="HAMAP" id="MF_00140_B">
    <property type="entry name" value="Trp_tRNA_synth_B"/>
    <property type="match status" value="1"/>
</dbReference>
<dbReference type="Proteomes" id="UP000831151">
    <property type="component" value="Chromosome"/>
</dbReference>
<keyword evidence="3 8" id="KW-0547">Nucleotide-binding</keyword>
<evidence type="ECO:0000313" key="10">
    <source>
        <dbReference type="EMBL" id="UQK59721.1"/>
    </source>
</evidence>
<dbReference type="Gene3D" id="1.10.240.10">
    <property type="entry name" value="Tyrosyl-Transfer RNA Synthetase"/>
    <property type="match status" value="1"/>
</dbReference>
<evidence type="ECO:0000256" key="6">
    <source>
        <dbReference type="ARBA" id="ARBA00023146"/>
    </source>
</evidence>
<dbReference type="FunFam" id="1.10.240.10:FF:000002">
    <property type="entry name" value="Tryptophan--tRNA ligase"/>
    <property type="match status" value="1"/>
</dbReference>
<feature type="binding site" evidence="8">
    <location>
        <position position="186"/>
    </location>
    <ligand>
        <name>ATP</name>
        <dbReference type="ChEBI" id="CHEBI:30616"/>
    </ligand>
</feature>
<evidence type="ECO:0000256" key="5">
    <source>
        <dbReference type="ARBA" id="ARBA00022917"/>
    </source>
</evidence>
<sequence>MDKKIAFSAIQPSGDLTIGNYLGALKNLAKLQDDYNCLYAVADLHSITVPKVPKELRKKTYEIFAMMLVSGVDPEKSVLFVQSHVPEHAMLGWILDTISYIGQLNRMTQYKDKSKKSPENCNAGLLTYPVLMAGDILLYQTDLVPVGEDQTQHMELARDLAIRFNSKYSDTFKVPEAYIAKTGKRIMSLQDPTKKMSKSDEDPNSFIYIMDSKDKIYSKIRKAVTDSEANFAYDPNRAGLYNLINIYSSFTGMSTDDIVKKYDSLGYKEFKEDLADIIYEDLKDFQYNFNEVIQDKEGLEKLMAQGRDKARYLANKTLRKVMKKVGFVQI</sequence>
<evidence type="ECO:0000256" key="7">
    <source>
        <dbReference type="ARBA" id="ARBA00049929"/>
    </source>
</evidence>
<gene>
    <name evidence="8 10" type="primary">trpS</name>
    <name evidence="10" type="ORF">M1R53_03505</name>
</gene>
<organism evidence="10 11">
    <name type="scientific">Fenollaria massiliensis</name>
    <dbReference type="NCBI Taxonomy" id="938288"/>
    <lineage>
        <taxon>Bacteria</taxon>
        <taxon>Bacillati</taxon>
        <taxon>Bacillota</taxon>
        <taxon>Clostridia</taxon>
        <taxon>Eubacteriales</taxon>
        <taxon>Fenollaria</taxon>
    </lineage>
</organism>
<comment type="subcellular location">
    <subcellularLocation>
        <location evidence="8">Cytoplasm</location>
    </subcellularLocation>
</comment>
<evidence type="ECO:0000256" key="8">
    <source>
        <dbReference type="HAMAP-Rule" id="MF_00140"/>
    </source>
</evidence>
<dbReference type="GO" id="GO:0005524">
    <property type="term" value="F:ATP binding"/>
    <property type="evidence" value="ECO:0007669"/>
    <property type="project" value="UniProtKB-UniRule"/>
</dbReference>
<dbReference type="Pfam" id="PF00579">
    <property type="entry name" value="tRNA-synt_1b"/>
    <property type="match status" value="1"/>
</dbReference>
<evidence type="ECO:0000256" key="1">
    <source>
        <dbReference type="ARBA" id="ARBA00005594"/>
    </source>
</evidence>
<dbReference type="InterPro" id="IPR050203">
    <property type="entry name" value="Trp-tRNA_synthetase"/>
</dbReference>
<evidence type="ECO:0000256" key="2">
    <source>
        <dbReference type="ARBA" id="ARBA00022598"/>
    </source>
</evidence>
<keyword evidence="2 8" id="KW-0436">Ligase</keyword>
<dbReference type="PANTHER" id="PTHR43766">
    <property type="entry name" value="TRYPTOPHAN--TRNA LIGASE, MITOCHONDRIAL"/>
    <property type="match status" value="1"/>
</dbReference>
<dbReference type="InterPro" id="IPR014729">
    <property type="entry name" value="Rossmann-like_a/b/a_fold"/>
</dbReference>
<feature type="binding site" evidence="8">
    <location>
        <begin position="19"/>
        <end position="20"/>
    </location>
    <ligand>
        <name>ATP</name>
        <dbReference type="ChEBI" id="CHEBI:30616"/>
    </ligand>
</feature>
<keyword evidence="5 8" id="KW-0648">Protein biosynthesis</keyword>
<dbReference type="GO" id="GO:0006436">
    <property type="term" value="P:tryptophanyl-tRNA aminoacylation"/>
    <property type="evidence" value="ECO:0007669"/>
    <property type="project" value="UniProtKB-UniRule"/>
</dbReference>
<feature type="binding site" evidence="8">
    <location>
        <begin position="195"/>
        <end position="199"/>
    </location>
    <ligand>
        <name>ATP</name>
        <dbReference type="ChEBI" id="CHEBI:30616"/>
    </ligand>
</feature>
<comment type="similarity">
    <text evidence="1 8 9">Belongs to the class-I aminoacyl-tRNA synthetase family.</text>
</comment>